<dbReference type="EMBL" id="JARBDR010000813">
    <property type="protein sequence ID" value="KAJ8305462.1"/>
    <property type="molecule type" value="Genomic_DNA"/>
</dbReference>
<dbReference type="Proteomes" id="UP001217089">
    <property type="component" value="Unassembled WGS sequence"/>
</dbReference>
<reference evidence="2 3" key="1">
    <citation type="submission" date="2022-12" db="EMBL/GenBank/DDBJ databases">
        <title>Chromosome-level genome of Tegillarca granosa.</title>
        <authorList>
            <person name="Kim J."/>
        </authorList>
    </citation>
    <scope>NUCLEOTIDE SEQUENCE [LARGE SCALE GENOMIC DNA]</scope>
    <source>
        <strain evidence="2">Teg-2019</strain>
        <tissue evidence="2">Adductor muscle</tissue>
    </source>
</reference>
<keyword evidence="3" id="KW-1185">Reference proteome</keyword>
<organism evidence="2 3">
    <name type="scientific">Tegillarca granosa</name>
    <name type="common">Malaysian cockle</name>
    <name type="synonym">Anadara granosa</name>
    <dbReference type="NCBI Taxonomy" id="220873"/>
    <lineage>
        <taxon>Eukaryota</taxon>
        <taxon>Metazoa</taxon>
        <taxon>Spiralia</taxon>
        <taxon>Lophotrochozoa</taxon>
        <taxon>Mollusca</taxon>
        <taxon>Bivalvia</taxon>
        <taxon>Autobranchia</taxon>
        <taxon>Pteriomorphia</taxon>
        <taxon>Arcoida</taxon>
        <taxon>Arcoidea</taxon>
        <taxon>Arcidae</taxon>
        <taxon>Tegillarca</taxon>
    </lineage>
</organism>
<proteinExistence type="predicted"/>
<feature type="region of interest" description="Disordered" evidence="1">
    <location>
        <begin position="59"/>
        <end position="91"/>
    </location>
</feature>
<evidence type="ECO:0000313" key="3">
    <source>
        <dbReference type="Proteomes" id="UP001217089"/>
    </source>
</evidence>
<sequence length="204" mass="22981">MAGQNVLKFRPKSEDLKQKSEDLKLPRIRSFVISHLVWYHPRRDTDDLIAMGTIWSPNVQQNQQQQQQQQQIPYKNSSSHTSSANSMTNTILNNGSSSKFLTANSAGGSTSSTAIGQPQLRKNNVINSSGVKSIMVNNAPFSGVKNNLRDRDSKEIDPKYIDPIVGSQASFQQRIMELSALESETIRYEKTKRLKKKVKQDRDS</sequence>
<gene>
    <name evidence="2" type="ORF">KUTeg_016007</name>
</gene>
<feature type="compositionally biased region" description="Low complexity" evidence="1">
    <location>
        <begin position="60"/>
        <end position="90"/>
    </location>
</feature>
<evidence type="ECO:0000313" key="2">
    <source>
        <dbReference type="EMBL" id="KAJ8305462.1"/>
    </source>
</evidence>
<evidence type="ECO:0000256" key="1">
    <source>
        <dbReference type="SAM" id="MobiDB-lite"/>
    </source>
</evidence>
<comment type="caution">
    <text evidence="2">The sequence shown here is derived from an EMBL/GenBank/DDBJ whole genome shotgun (WGS) entry which is preliminary data.</text>
</comment>
<accession>A0ABQ9ENF7</accession>
<protein>
    <submittedName>
        <fullName evidence="2">Uncharacterized protein</fullName>
    </submittedName>
</protein>
<name>A0ABQ9ENF7_TEGGR</name>